<evidence type="ECO:0000256" key="2">
    <source>
        <dbReference type="SAM" id="SignalP"/>
    </source>
</evidence>
<dbReference type="InterPro" id="IPR003961">
    <property type="entry name" value="FN3_dom"/>
</dbReference>
<feature type="chain" id="PRO_5004417411" evidence="2">
    <location>
        <begin position="31"/>
        <end position="1905"/>
    </location>
</feature>
<dbReference type="Gene3D" id="2.130.10.130">
    <property type="entry name" value="Integrin alpha, N-terminal"/>
    <property type="match status" value="1"/>
</dbReference>
<dbReference type="Proteomes" id="UP000018142">
    <property type="component" value="Unassembled WGS sequence"/>
</dbReference>
<dbReference type="InterPro" id="IPR036116">
    <property type="entry name" value="FN3_sf"/>
</dbReference>
<feature type="compositionally biased region" description="Basic and acidic residues" evidence="1">
    <location>
        <begin position="1766"/>
        <end position="1776"/>
    </location>
</feature>
<feature type="compositionally biased region" description="Basic and acidic residues" evidence="1">
    <location>
        <begin position="1670"/>
        <end position="1690"/>
    </location>
</feature>
<dbReference type="CDD" id="cd00063">
    <property type="entry name" value="FN3"/>
    <property type="match status" value="1"/>
</dbReference>
<reference evidence="4" key="1">
    <citation type="submission" date="2012-11" db="EMBL/GenBank/DDBJ databases">
        <title>Dependencies among metagenomic species, viruses, plasmids and units of genetic variation.</title>
        <authorList>
            <person name="Nielsen H.B."/>
            <person name="Almeida M."/>
            <person name="Juncker A.S."/>
            <person name="Rasmussen S."/>
            <person name="Li J."/>
            <person name="Sunagawa S."/>
            <person name="Plichta D."/>
            <person name="Gautier L."/>
            <person name="Le Chatelier E."/>
            <person name="Peletier E."/>
            <person name="Bonde I."/>
            <person name="Nielsen T."/>
            <person name="Manichanh C."/>
            <person name="Arumugam M."/>
            <person name="Batto J."/>
            <person name="Santos M.B.Q.D."/>
            <person name="Blom N."/>
            <person name="Borruel N."/>
            <person name="Burgdorf K.S."/>
            <person name="Boumezbeur F."/>
            <person name="Casellas F."/>
            <person name="Dore J."/>
            <person name="Guarner F."/>
            <person name="Hansen T."/>
            <person name="Hildebrand F."/>
            <person name="Kaas R.S."/>
            <person name="Kennedy S."/>
            <person name="Kristiansen K."/>
            <person name="Kultima J.R."/>
            <person name="Leonard P."/>
            <person name="Levenez F."/>
            <person name="Lund O."/>
            <person name="Moumen B."/>
            <person name="Le Paslier D."/>
            <person name="Pons N."/>
            <person name="Pedersen O."/>
            <person name="Prifti E."/>
            <person name="Qin J."/>
            <person name="Raes J."/>
            <person name="Tap J."/>
            <person name="Tims S."/>
            <person name="Ussery D.W."/>
            <person name="Yamada T."/>
            <person name="MetaHit consortium"/>
            <person name="Renault P."/>
            <person name="Sicheritz-Ponten T."/>
            <person name="Bork P."/>
            <person name="Wang J."/>
            <person name="Brunak S."/>
            <person name="Ehrlich S.D."/>
        </authorList>
    </citation>
    <scope>NUCLEOTIDE SEQUENCE [LARGE SCALE GENOMIC DNA]</scope>
</reference>
<evidence type="ECO:0000259" key="3">
    <source>
        <dbReference type="PROSITE" id="PS50853"/>
    </source>
</evidence>
<gene>
    <name evidence="4" type="ORF">BN788_01143</name>
</gene>
<dbReference type="PANTHER" id="PTHR24637:SF417">
    <property type="entry name" value="COL_CUTICLE_N DOMAIN-CONTAINING PROTEIN"/>
    <property type="match status" value="1"/>
</dbReference>
<dbReference type="InterPro" id="IPR028994">
    <property type="entry name" value="Integrin_alpha_N"/>
</dbReference>
<comment type="caution">
    <text evidence="4">The sequence shown here is derived from an EMBL/GenBank/DDBJ whole genome shotgun (WGS) entry which is preliminary data.</text>
</comment>
<dbReference type="SUPFAM" id="SSF69318">
    <property type="entry name" value="Integrin alpha N-terminal domain"/>
    <property type="match status" value="1"/>
</dbReference>
<dbReference type="InterPro" id="IPR013783">
    <property type="entry name" value="Ig-like_fold"/>
</dbReference>
<protein>
    <submittedName>
        <fullName evidence="4">FG-GAP repeat protein</fullName>
    </submittedName>
</protein>
<keyword evidence="2" id="KW-0732">Signal</keyword>
<organism evidence="4 5">
    <name type="scientific">[Eubacterium] siraeum CAG:80</name>
    <dbReference type="NCBI Taxonomy" id="1263080"/>
    <lineage>
        <taxon>Bacteria</taxon>
        <taxon>Bacillati</taxon>
        <taxon>Bacillota</taxon>
        <taxon>Clostridia</taxon>
        <taxon>Eubacteriales</taxon>
        <taxon>Oscillospiraceae</taxon>
        <taxon>Oscillospiraceae incertae sedis</taxon>
    </lineage>
</organism>
<dbReference type="SUPFAM" id="SSF49265">
    <property type="entry name" value="Fibronectin type III"/>
    <property type="match status" value="1"/>
</dbReference>
<sequence>MNKKFIFRRAISAVLAVAMIAASLPFSSFAEDGSDSPTFSSDAANSLMKNTVPAGYDKTTNPYGYDVDHPFAMVEQNELFYLQTTASSVNGKIADVGTAESLLSFISNNNTASDGSLPDLSLSSSIQQLSFIQSVAFDPTGSGRKDYVVYVGVHRTRKQVYAILSNTVTGKQCGTYIINFPLDWIADSDGDFQVNGYETNALLDVVAGDFDNDGKETVIVYVPGTKKSATWVTTDLYQDINNVGSLLWELRYDADGNKLTSNHNNTTTGDGRSLGYDLLHDLYIETYQSGKSVKGARNDSIGGSKQDTLYNAMHKLSVKMVVGDFNGDNIDDLAVLSYFHVNCITSDNKNVYRPQVKIKYGGTMPKEGSFIDQKADESFYVCPEGKLSDGEVQSSSSMNACNITAGDINNDGYDDLVVAGIKAEIEGYGETDESYLAYTTLLNNKNNGFIQSDYKTMSTNEWTYKSTDGEDIVSPLAVEAVAYNGASAADFIFINGTLYTYNTATGELNTVASQGYKMSGFQFDGALGGHEEFIRSVAVGNFDGNNAGREQIVFVTSCRDGDDTYSFKKGLISATYNDTAADYGAATGFKTTLSDWGPNKADGGYKGGGAQVLLTACDRDQDGVIARYKGVSYAYSDPEVKAVMQAAPYFAALGDSANNETDYTITESYELEQSSSKNVSYSVGMSYSYGGLFAPFELEISAGYSLEWSKSFSEALETEYAMTVKAQAYNTALVARTPVFIYCYEVLDENGKWSDETAISLSIPQQPVYQQMSIDDYNSFAEEYNSYMEKKGNRAITKESDKTSKDEACYYPLEQINEEENWLNGNEGNPYMYNQLGWGAYSALGAQQLSQNTIRLGYAGGLNEVSYSKSNIKSVSEEISHGFYFNFSISFGVFGDGILFSHDVGFETSLSYSNGSGVSTTKTSSQGCIGAVNDIDGPALAEEGIPASIYTQYTFDWTLGQWFRHLYGEEGNKTVFIGYSLSNVSTPAPAVDDLEAELFADDAVRLTWSQPDKTPGWPEVEGYYVYSIENGEYTKISDLLSADTTSYDIENMKTNTDFSFVVTSVCKVDGKEKESTWSNIAEVTTAKKDYNVNYSVDNEDAADIKVRHLGNVEIKSGDEISESEIIKVKVTPKSKLYELVSMTLDNGGETMVFTPEADGTIECAFTLNGEANIQVSTKRAVTSAQVTFTGTYTADGAVIGTVSATVGDAPLSAPGGTVTDDVTFAAVPESGYGLKSWKITDADNNTVTIDAAGSDAYTLRLASEEYTVEAEFASLSEIGKQVKVNIPAEGGTIEITDANGNIIELNDNNSVYVPVDCELTFTVKADADCKFRAWTGDAESQSGESFTMTITKDTEIGAEFDVPVRLTLTYSAASGDQTGAVATKQGYQSGTGVIVGTKIVLTAQAAENYRVQKLVITRDDKVDTVTTDDKLYSQYDYEIVMDTKTDIQVYFTEIEQYTVTIDSIQNADMTVKNGNEDFVSGNTVRYGDEITVTVKPNENYRLADTASWIDNNDGSYTYKTGAVKANTNISVKIEKIPEYTVTFPTTIEGCILSVKNGKEKISSGDKFLDGTQLTATVTLDPTFILKGWYIGGELLSETNKNEITFTVDSDILLTVIVTDVKGDTGDQGDQGDKGDTGATGVGVKSVTIDEDGNLIITLTDDTVHNAGKVTGDKGEQGNQGDKGDKGDKGDTGIGVKSVAIDDDGNLIITLTDDTVHNAGKVNASNGENGRNGADGVGIENAVVDENGNLIITLSDGTVHNLGKVTGEKGDAGKDGQDGSNGNGIQSAEIDADGNLIITFTDGVVTNLGKIVGTDGKNGTDGKDGKDGVDGKNGIGIKGCRIDDNGNLILTLTDNTTLDAGNISAISDNVNVSKPLATAAVSVASTSLLWNVVSVAISIIRKKKLV</sequence>
<evidence type="ECO:0000256" key="1">
    <source>
        <dbReference type="SAM" id="MobiDB-lite"/>
    </source>
</evidence>
<feature type="region of interest" description="Disordered" evidence="1">
    <location>
        <begin position="1766"/>
        <end position="1785"/>
    </location>
</feature>
<dbReference type="Gene3D" id="2.60.40.10">
    <property type="entry name" value="Immunoglobulins"/>
    <property type="match status" value="1"/>
</dbReference>
<feature type="signal peptide" evidence="2">
    <location>
        <begin position="1"/>
        <end position="30"/>
    </location>
</feature>
<proteinExistence type="predicted"/>
<accession>R6R5W7</accession>
<name>R6R5W7_9FIRM</name>
<feature type="region of interest" description="Disordered" evidence="1">
    <location>
        <begin position="1667"/>
        <end position="1692"/>
    </location>
</feature>
<dbReference type="EMBL" id="CBFJ010000008">
    <property type="protein sequence ID" value="CDC43350.1"/>
    <property type="molecule type" value="Genomic_DNA"/>
</dbReference>
<dbReference type="PANTHER" id="PTHR24637">
    <property type="entry name" value="COLLAGEN"/>
    <property type="match status" value="1"/>
</dbReference>
<dbReference type="PROSITE" id="PS50853">
    <property type="entry name" value="FN3"/>
    <property type="match status" value="1"/>
</dbReference>
<feature type="domain" description="Fibronectin type-III" evidence="3">
    <location>
        <begin position="990"/>
        <end position="1088"/>
    </location>
</feature>
<evidence type="ECO:0000313" key="4">
    <source>
        <dbReference type="EMBL" id="CDC43350.1"/>
    </source>
</evidence>
<evidence type="ECO:0000313" key="5">
    <source>
        <dbReference type="Proteomes" id="UP000018142"/>
    </source>
</evidence>